<reference evidence="1" key="1">
    <citation type="submission" date="2023-12" db="EMBL/GenBank/DDBJ databases">
        <title>Genome assembly of Anisodus tanguticus.</title>
        <authorList>
            <person name="Wang Y.-J."/>
        </authorList>
    </citation>
    <scope>NUCLEOTIDE SEQUENCE</scope>
    <source>
        <strain evidence="1">KB-2021</strain>
        <tissue evidence="1">Leaf</tissue>
    </source>
</reference>
<evidence type="ECO:0000313" key="2">
    <source>
        <dbReference type="Proteomes" id="UP001291623"/>
    </source>
</evidence>
<accession>A0AAE1RCE5</accession>
<protein>
    <submittedName>
        <fullName evidence="1">Uncharacterized protein</fullName>
    </submittedName>
</protein>
<gene>
    <name evidence="1" type="ORF">RND71_032320</name>
</gene>
<evidence type="ECO:0000313" key="1">
    <source>
        <dbReference type="EMBL" id="KAK4349565.1"/>
    </source>
</evidence>
<dbReference type="EMBL" id="JAVYJV010000017">
    <property type="protein sequence ID" value="KAK4349565.1"/>
    <property type="molecule type" value="Genomic_DNA"/>
</dbReference>
<comment type="caution">
    <text evidence="1">The sequence shown here is derived from an EMBL/GenBank/DDBJ whole genome shotgun (WGS) entry which is preliminary data.</text>
</comment>
<proteinExistence type="predicted"/>
<name>A0AAE1RCE5_9SOLA</name>
<dbReference type="AlphaFoldDB" id="A0AAE1RCE5"/>
<sequence length="75" mass="8344">MNYTLHKGSGVEKICMIAVDRSQGQLLKISIPNFGNKKLLNYIAQSQRNSLEIIDLLSFRTDLVSSDISELSSVT</sequence>
<dbReference type="Proteomes" id="UP001291623">
    <property type="component" value="Unassembled WGS sequence"/>
</dbReference>
<keyword evidence="2" id="KW-1185">Reference proteome</keyword>
<organism evidence="1 2">
    <name type="scientific">Anisodus tanguticus</name>
    <dbReference type="NCBI Taxonomy" id="243964"/>
    <lineage>
        <taxon>Eukaryota</taxon>
        <taxon>Viridiplantae</taxon>
        <taxon>Streptophyta</taxon>
        <taxon>Embryophyta</taxon>
        <taxon>Tracheophyta</taxon>
        <taxon>Spermatophyta</taxon>
        <taxon>Magnoliopsida</taxon>
        <taxon>eudicotyledons</taxon>
        <taxon>Gunneridae</taxon>
        <taxon>Pentapetalae</taxon>
        <taxon>asterids</taxon>
        <taxon>lamiids</taxon>
        <taxon>Solanales</taxon>
        <taxon>Solanaceae</taxon>
        <taxon>Solanoideae</taxon>
        <taxon>Hyoscyameae</taxon>
        <taxon>Anisodus</taxon>
    </lineage>
</organism>